<evidence type="ECO:0000313" key="6">
    <source>
        <dbReference type="Proteomes" id="UP000232722"/>
    </source>
</evidence>
<evidence type="ECO:0000313" key="5">
    <source>
        <dbReference type="Proteomes" id="UP000232688"/>
    </source>
</evidence>
<dbReference type="VEuPathDB" id="FungiDB:RhiirFUN_012959"/>
<protein>
    <submittedName>
        <fullName evidence="4">Uncharacterized protein</fullName>
    </submittedName>
</protein>
<proteinExistence type="predicted"/>
<evidence type="ECO:0000313" key="4">
    <source>
        <dbReference type="EMBL" id="PKC53524.1"/>
    </source>
</evidence>
<dbReference type="Proteomes" id="UP000232722">
    <property type="component" value="Unassembled WGS sequence"/>
</dbReference>
<dbReference type="VEuPathDB" id="FungiDB:RhiirA1_479134"/>
<name>A0A2I1FE84_9GLOM</name>
<gene>
    <name evidence="2" type="ORF">CHRIB12_LOCUS2121</name>
    <name evidence="4" type="ORF">RhiirA1_479134</name>
    <name evidence="3" type="ORF">RhiirA5_437989</name>
</gene>
<reference evidence="4 5" key="3">
    <citation type="submission" date="2017-10" db="EMBL/GenBank/DDBJ databases">
        <title>Extensive intraspecific genome diversity in a model arbuscular mycorrhizal fungus.</title>
        <authorList>
            <person name="Chen E.C.H."/>
            <person name="Morin E."/>
            <person name="Baudet D."/>
            <person name="Noel J."/>
            <person name="Ndikumana S."/>
            <person name="Charron P."/>
            <person name="St-Onge C."/>
            <person name="Giorgi J."/>
            <person name="Grigoriev I.V."/>
            <person name="Roux C."/>
            <person name="Martin F.M."/>
            <person name="Corradi N."/>
        </authorList>
    </citation>
    <scope>NUCLEOTIDE SEQUENCE [LARGE SCALE GENOMIC DNA]</scope>
    <source>
        <strain evidence="4 5">A1</strain>
    </source>
</reference>
<reference evidence="2" key="5">
    <citation type="submission" date="2020-05" db="EMBL/GenBank/DDBJ databases">
        <authorList>
            <person name="Rincon C."/>
            <person name="Sanders R I."/>
            <person name="Robbins C."/>
            <person name="Chaturvedi A."/>
        </authorList>
    </citation>
    <scope>NUCLEOTIDE SEQUENCE</scope>
    <source>
        <strain evidence="2">CHB12</strain>
    </source>
</reference>
<reference evidence="4 5" key="4">
    <citation type="submission" date="2017-10" db="EMBL/GenBank/DDBJ databases">
        <title>Genome analyses suggest a sexual origin of heterokaryosis in a supposedly ancient asexual fungus.</title>
        <authorList>
            <person name="Corradi N."/>
            <person name="Sedzielewska K."/>
            <person name="Noel J."/>
            <person name="Charron P."/>
            <person name="Farinelli L."/>
            <person name="Marton T."/>
            <person name="Kruger M."/>
            <person name="Pelin A."/>
            <person name="Brachmann A."/>
            <person name="Corradi N."/>
        </authorList>
    </citation>
    <scope>NUCLEOTIDE SEQUENCE [LARGE SCALE GENOMIC DNA]</scope>
    <source>
        <strain evidence="4 5">A1</strain>
    </source>
</reference>
<evidence type="ECO:0000313" key="3">
    <source>
        <dbReference type="EMBL" id="PKB94814.1"/>
    </source>
</evidence>
<sequence length="184" mass="19997">MSSDKKKSKKQKKKKNTVPKDVQAINVGISSKSIETSFLPFTGKTYILRVLFCKEATHVINKIVSMEDVELTDIVPSSKEDVQISNVGPFSEEDFQTINVEATHVIDKIVSMGDVEPTEVAPSLKEDVQINNVSTSSKNKGKSKKIASSLNDKSVSMEGVESTKVSLTSKDREASSTTPSVNTG</sequence>
<dbReference type="EMBL" id="LLXJ01005522">
    <property type="protein sequence ID" value="PKB94814.1"/>
    <property type="molecule type" value="Genomic_DNA"/>
</dbReference>
<dbReference type="AlphaFoldDB" id="A0A2I1FE84"/>
<dbReference type="Proteomes" id="UP000232688">
    <property type="component" value="Unassembled WGS sequence"/>
</dbReference>
<feature type="region of interest" description="Disordered" evidence="1">
    <location>
        <begin position="131"/>
        <end position="184"/>
    </location>
</feature>
<organism evidence="4 5">
    <name type="scientific">Rhizophagus irregularis</name>
    <dbReference type="NCBI Taxonomy" id="588596"/>
    <lineage>
        <taxon>Eukaryota</taxon>
        <taxon>Fungi</taxon>
        <taxon>Fungi incertae sedis</taxon>
        <taxon>Mucoromycota</taxon>
        <taxon>Glomeromycotina</taxon>
        <taxon>Glomeromycetes</taxon>
        <taxon>Glomerales</taxon>
        <taxon>Glomeraceae</taxon>
        <taxon>Rhizophagus</taxon>
    </lineage>
</organism>
<dbReference type="EMBL" id="CAGKOT010000003">
    <property type="protein sequence ID" value="CAB5319902.1"/>
    <property type="molecule type" value="Genomic_DNA"/>
</dbReference>
<evidence type="ECO:0000313" key="2">
    <source>
        <dbReference type="EMBL" id="CAB5319902.1"/>
    </source>
</evidence>
<accession>A0A2I1FE84</accession>
<dbReference type="Proteomes" id="UP000684084">
    <property type="component" value="Unassembled WGS sequence"/>
</dbReference>
<dbReference type="OrthoDB" id="2385899at2759"/>
<reference evidence="3 6" key="2">
    <citation type="submission" date="2017-09" db="EMBL/GenBank/DDBJ databases">
        <title>Extensive intraspecific genome diversity in a model arbuscular mycorrhizal fungus.</title>
        <authorList>
            <person name="Chen E.C."/>
            <person name="Morin E."/>
            <person name="Beaudet D."/>
            <person name="Noel J."/>
            <person name="Ndikumana S."/>
            <person name="Charron P."/>
            <person name="St-Onge C."/>
            <person name="Giorgi J."/>
            <person name="Grigoriev I.V."/>
            <person name="Roux C."/>
            <person name="Martin F.M."/>
            <person name="Corradi N."/>
        </authorList>
    </citation>
    <scope>NUCLEOTIDE SEQUENCE [LARGE SCALE GENOMIC DNA]</scope>
    <source>
        <strain evidence="3 6">A5</strain>
    </source>
</reference>
<feature type="compositionally biased region" description="Polar residues" evidence="1">
    <location>
        <begin position="175"/>
        <end position="184"/>
    </location>
</feature>
<comment type="caution">
    <text evidence="4">The sequence shown here is derived from an EMBL/GenBank/DDBJ whole genome shotgun (WGS) entry which is preliminary data.</text>
</comment>
<evidence type="ECO:0000256" key="1">
    <source>
        <dbReference type="SAM" id="MobiDB-lite"/>
    </source>
</evidence>
<dbReference type="EMBL" id="LLXH01004146">
    <property type="protein sequence ID" value="PKC53524.1"/>
    <property type="molecule type" value="Genomic_DNA"/>
</dbReference>
<reference evidence="3 6" key="1">
    <citation type="submission" date="2016-04" db="EMBL/GenBank/DDBJ databases">
        <title>Genome analyses suggest a sexual origin of heterokaryosis in a supposedly ancient asexual fungus.</title>
        <authorList>
            <person name="Ropars J."/>
            <person name="Sedzielewska K."/>
            <person name="Noel J."/>
            <person name="Charron P."/>
            <person name="Farinelli L."/>
            <person name="Marton T."/>
            <person name="Kruger M."/>
            <person name="Pelin A."/>
            <person name="Brachmann A."/>
            <person name="Corradi N."/>
        </authorList>
    </citation>
    <scope>NUCLEOTIDE SEQUENCE [LARGE SCALE GENOMIC DNA]</scope>
    <source>
        <strain evidence="3 6">A5</strain>
    </source>
</reference>